<evidence type="ECO:0000256" key="4">
    <source>
        <dbReference type="ARBA" id="ARBA00023136"/>
    </source>
</evidence>
<evidence type="ECO:0000256" key="2">
    <source>
        <dbReference type="ARBA" id="ARBA00022692"/>
    </source>
</evidence>
<evidence type="ECO:0000256" key="5">
    <source>
        <dbReference type="RuleBase" id="RU363041"/>
    </source>
</evidence>
<dbReference type="Proteomes" id="UP001326715">
    <property type="component" value="Chromosome"/>
</dbReference>
<dbReference type="AlphaFoldDB" id="A0A1K1SBP5"/>
<feature type="transmembrane region" description="Helical" evidence="5">
    <location>
        <begin position="244"/>
        <end position="262"/>
    </location>
</feature>
<keyword evidence="9" id="KW-1185">Reference proteome</keyword>
<reference evidence="6 8" key="1">
    <citation type="submission" date="2016-11" db="EMBL/GenBank/DDBJ databases">
        <authorList>
            <person name="Jaros S."/>
            <person name="Januszkiewicz K."/>
            <person name="Wedrychowicz H."/>
        </authorList>
    </citation>
    <scope>NUCLEOTIDE SEQUENCE [LARGE SCALE GENOMIC DNA]</scope>
    <source>
        <strain evidence="6 8">DSM 784</strain>
    </source>
</reference>
<evidence type="ECO:0000313" key="8">
    <source>
        <dbReference type="Proteomes" id="UP000183788"/>
    </source>
</evidence>
<keyword evidence="4 5" id="KW-0472">Membrane</keyword>
<accession>A0A1K1SBP5</accession>
<feature type="transmembrane region" description="Helical" evidence="5">
    <location>
        <begin position="185"/>
        <end position="205"/>
    </location>
</feature>
<feature type="transmembrane region" description="Helical" evidence="5">
    <location>
        <begin position="148"/>
        <end position="179"/>
    </location>
</feature>
<evidence type="ECO:0000256" key="1">
    <source>
        <dbReference type="ARBA" id="ARBA00004141"/>
    </source>
</evidence>
<organism evidence="6 8">
    <name type="scientific">Chitinophaga sancti</name>
    <dbReference type="NCBI Taxonomy" id="1004"/>
    <lineage>
        <taxon>Bacteria</taxon>
        <taxon>Pseudomonadati</taxon>
        <taxon>Bacteroidota</taxon>
        <taxon>Chitinophagia</taxon>
        <taxon>Chitinophagales</taxon>
        <taxon>Chitinophagaceae</taxon>
        <taxon>Chitinophaga</taxon>
    </lineage>
</organism>
<dbReference type="RefSeq" id="WP_083571760.1">
    <property type="nucleotide sequence ID" value="NZ_CP139972.1"/>
</dbReference>
<feature type="transmembrane region" description="Helical" evidence="5">
    <location>
        <begin position="110"/>
        <end position="128"/>
    </location>
</feature>
<dbReference type="Pfam" id="PF01925">
    <property type="entry name" value="TauE"/>
    <property type="match status" value="1"/>
</dbReference>
<feature type="transmembrane region" description="Helical" evidence="5">
    <location>
        <begin position="7"/>
        <end position="26"/>
    </location>
</feature>
<evidence type="ECO:0000313" key="7">
    <source>
        <dbReference type="EMBL" id="WQG90816.1"/>
    </source>
</evidence>
<keyword evidence="3 5" id="KW-1133">Transmembrane helix</keyword>
<proteinExistence type="inferred from homology"/>
<feature type="transmembrane region" description="Helical" evidence="5">
    <location>
        <begin position="71"/>
        <end position="90"/>
    </location>
</feature>
<feature type="transmembrane region" description="Helical" evidence="5">
    <location>
        <begin position="212"/>
        <end position="232"/>
    </location>
</feature>
<dbReference type="InterPro" id="IPR002781">
    <property type="entry name" value="TM_pro_TauE-like"/>
</dbReference>
<name>A0A1K1SBP5_9BACT</name>
<keyword evidence="2 5" id="KW-0812">Transmembrane</keyword>
<evidence type="ECO:0000256" key="3">
    <source>
        <dbReference type="ARBA" id="ARBA00022989"/>
    </source>
</evidence>
<gene>
    <name evidence="6" type="ORF">SAMN05661012_05129</name>
    <name evidence="7" type="ORF">SR876_04855</name>
</gene>
<reference evidence="7 9" key="2">
    <citation type="submission" date="2023-11" db="EMBL/GenBank/DDBJ databases">
        <title>MicrobeMod: A computational toolkit for identifying prokaryotic methylation and restriction-modification with nanopore sequencing.</title>
        <authorList>
            <person name="Crits-Christoph A."/>
            <person name="Kang S.C."/>
            <person name="Lee H."/>
            <person name="Ostrov N."/>
        </authorList>
    </citation>
    <scope>NUCLEOTIDE SEQUENCE [LARGE SCALE GENOMIC DNA]</scope>
    <source>
        <strain evidence="7 9">ATCC 23090</strain>
    </source>
</reference>
<dbReference type="EMBL" id="CP140154">
    <property type="protein sequence ID" value="WQG90816.1"/>
    <property type="molecule type" value="Genomic_DNA"/>
</dbReference>
<dbReference type="PANTHER" id="PTHR43701:SF2">
    <property type="entry name" value="MEMBRANE TRANSPORTER PROTEIN YJNA-RELATED"/>
    <property type="match status" value="1"/>
</dbReference>
<sequence>MHLFGYISSLAIGISLGLIGGGGSILTMPVMVYLFGLAPITATSYSLFIVGSTSLVGAVRQYRQGAINIKMALLFATVSVLTVFLTRKYLLPSIPDHIGTIGHFPITSSWLTMVLFALIMLLSSFFMMRHDSPQANPDARHMIPFGKLAGFGIGIGLISGLLGVGGGFLLIPSLVLLLGVPMKEAVGSSLLVIALNSLIGFLGNAQGIALDWSLLSMVTLLAIIGILTGTYLNRKIPAARLKKGFGWFVLAIGVYVLIRETGRMIW</sequence>
<comment type="subcellular location">
    <subcellularLocation>
        <location evidence="5">Cell membrane</location>
        <topology evidence="5">Multi-pass membrane protein</topology>
    </subcellularLocation>
    <subcellularLocation>
        <location evidence="1">Membrane</location>
        <topology evidence="1">Multi-pass membrane protein</topology>
    </subcellularLocation>
</comment>
<feature type="transmembrane region" description="Helical" evidence="5">
    <location>
        <begin position="32"/>
        <end position="59"/>
    </location>
</feature>
<evidence type="ECO:0000313" key="9">
    <source>
        <dbReference type="Proteomes" id="UP001326715"/>
    </source>
</evidence>
<evidence type="ECO:0000313" key="6">
    <source>
        <dbReference type="EMBL" id="SFW81718.1"/>
    </source>
</evidence>
<dbReference type="InterPro" id="IPR051598">
    <property type="entry name" value="TSUP/Inactive_protease-like"/>
</dbReference>
<dbReference type="STRING" id="1004.SAMN05661012_05129"/>
<dbReference type="OrthoDB" id="8559161at2"/>
<protein>
    <recommendedName>
        <fullName evidence="5">Probable membrane transporter protein</fullName>
    </recommendedName>
</protein>
<dbReference type="PANTHER" id="PTHR43701">
    <property type="entry name" value="MEMBRANE TRANSPORTER PROTEIN MJ0441-RELATED"/>
    <property type="match status" value="1"/>
</dbReference>
<dbReference type="EMBL" id="FPIZ01000020">
    <property type="protein sequence ID" value="SFW81718.1"/>
    <property type="molecule type" value="Genomic_DNA"/>
</dbReference>
<dbReference type="Proteomes" id="UP000183788">
    <property type="component" value="Unassembled WGS sequence"/>
</dbReference>
<dbReference type="GO" id="GO:0005886">
    <property type="term" value="C:plasma membrane"/>
    <property type="evidence" value="ECO:0007669"/>
    <property type="project" value="UniProtKB-SubCell"/>
</dbReference>
<keyword evidence="5" id="KW-1003">Cell membrane</keyword>
<comment type="similarity">
    <text evidence="5">Belongs to the 4-toluene sulfonate uptake permease (TSUP) (TC 2.A.102) family.</text>
</comment>